<evidence type="ECO:0008006" key="12">
    <source>
        <dbReference type="Google" id="ProtNLM"/>
    </source>
</evidence>
<keyword evidence="4" id="KW-0804">Transcription</keyword>
<dbReference type="PANTHER" id="PTHR23042">
    <property type="entry name" value="CIRCADIAN PROTEIN CLOCK/ARNT/BMAL/PAS"/>
    <property type="match status" value="1"/>
</dbReference>
<dbReference type="PROSITE" id="PS50112">
    <property type="entry name" value="PAS"/>
    <property type="match status" value="2"/>
</dbReference>
<dbReference type="Proteomes" id="UP000005408">
    <property type="component" value="Unassembled WGS sequence"/>
</dbReference>
<feature type="region of interest" description="Disordered" evidence="7">
    <location>
        <begin position="1"/>
        <end position="31"/>
    </location>
</feature>
<feature type="region of interest" description="Disordered" evidence="7">
    <location>
        <begin position="494"/>
        <end position="516"/>
    </location>
</feature>
<dbReference type="InterPro" id="IPR035965">
    <property type="entry name" value="PAS-like_dom_sf"/>
</dbReference>
<evidence type="ECO:0000256" key="2">
    <source>
        <dbReference type="ARBA" id="ARBA00023015"/>
    </source>
</evidence>
<dbReference type="InterPro" id="IPR050933">
    <property type="entry name" value="Circadian_TF"/>
</dbReference>
<sequence>MDSQNVGAGSSLKRKGSISDEENHLENKRKLRREGEKLRRERLNRTLSLLAEEVPWLKRCERRPDKSSILKLTVNYLKLNIGIKKRNLNFVLPTFLKDTVTEDFLGLVACGSLLIISESGTILYMSESLTQQLGWLQIDVLGSSINKMIHKDDVELLKIQFKWLINFHYTTQTSTEDSKSYIPVNMSRKVNRSFFLRMLNLQHGSGTAPHYDEMKIVGHLHYHTQDKKKVRSVLNESWLVGVCRPVAQQNLINMQTYEDNNSPEWISQHAMDGKLWYQDHRVSLVTGLMPKESIGKSVYDLVRKEDLRDIACSHMKIMTDDEIPCTVFRMDSLDWHRSVKYIKARSVIVKDAWTKKNLFIVSLNQHISDEEGEALLIEQQRRVQALIAATKGLTLQEQNFEESSEVLSIASGSSQPESPVGAELPSICSSGSRHSVDSWSDSDSAPSVTDKSLSKDKDTKKRDSLPLLKSLLIGPNCEKGTVNKLETLECRSQESVLPKHKQSGDQDSNVGKSSFSGEFFGESTGDSGIVSGFERQDVPYISIVDVDLLDENNALQQSDGISSPESFLEGNNSAVDKEYFVNQISHFFPNVSSGGVLNSDSKQCGVDCSDKDLPSVSDCRNSMINTTFKSDNDRIGILQGILNSTTSLLLEKTPIKDIQKVQSPTISSQISPQTDNACVQDSSEVKVESRFYQQLQKKHNNLERSLHSQNQELTVLKRNLRDNQHYPHFVEKLKNLQSEIQEQCKLLKIIESEMRKISTP</sequence>
<evidence type="ECO:0000313" key="11">
    <source>
        <dbReference type="Proteomes" id="UP000005408"/>
    </source>
</evidence>
<feature type="region of interest" description="Disordered" evidence="7">
    <location>
        <begin position="406"/>
        <end position="460"/>
    </location>
</feature>
<dbReference type="InterPro" id="IPR001067">
    <property type="entry name" value="Nuc_translocat"/>
</dbReference>
<dbReference type="Gene3D" id="4.10.280.10">
    <property type="entry name" value="Helix-loop-helix DNA-binding domain"/>
    <property type="match status" value="1"/>
</dbReference>
<dbReference type="GO" id="GO:0003700">
    <property type="term" value="F:DNA-binding transcription factor activity"/>
    <property type="evidence" value="ECO:0007669"/>
    <property type="project" value="InterPro"/>
</dbReference>
<evidence type="ECO:0000259" key="8">
    <source>
        <dbReference type="PROSITE" id="PS50112"/>
    </source>
</evidence>
<evidence type="ECO:0000256" key="7">
    <source>
        <dbReference type="SAM" id="MobiDB-lite"/>
    </source>
</evidence>
<dbReference type="GO" id="GO:0005737">
    <property type="term" value="C:cytoplasm"/>
    <property type="evidence" value="ECO:0007669"/>
    <property type="project" value="InterPro"/>
</dbReference>
<reference evidence="10" key="1">
    <citation type="submission" date="2022-08" db="UniProtKB">
        <authorList>
            <consortium name="EnsemblMetazoa"/>
        </authorList>
    </citation>
    <scope>IDENTIFICATION</scope>
    <source>
        <strain evidence="10">05x7-T-G4-1.051#20</strain>
    </source>
</reference>
<evidence type="ECO:0000256" key="1">
    <source>
        <dbReference type="ARBA" id="ARBA00022737"/>
    </source>
</evidence>
<evidence type="ECO:0000256" key="5">
    <source>
        <dbReference type="ARBA" id="ARBA00023242"/>
    </source>
</evidence>
<feature type="compositionally biased region" description="Basic and acidic residues" evidence="7">
    <location>
        <begin position="17"/>
        <end position="31"/>
    </location>
</feature>
<name>A0A8W8KW98_MAGGI</name>
<dbReference type="CDD" id="cd00130">
    <property type="entry name" value="PAS"/>
    <property type="match status" value="2"/>
</dbReference>
<keyword evidence="2" id="KW-0805">Transcription regulation</keyword>
<keyword evidence="3" id="KW-0238">DNA-binding</keyword>
<evidence type="ECO:0000256" key="4">
    <source>
        <dbReference type="ARBA" id="ARBA00023163"/>
    </source>
</evidence>
<keyword evidence="11" id="KW-1185">Reference proteome</keyword>
<evidence type="ECO:0000256" key="6">
    <source>
        <dbReference type="SAM" id="Coils"/>
    </source>
</evidence>
<protein>
    <recommendedName>
        <fullName evidence="12">Aryl hydrocarbon receptor nuclear translocator-like protein 1</fullName>
    </recommendedName>
</protein>
<accession>A0A8W8KW98</accession>
<evidence type="ECO:0000259" key="9">
    <source>
        <dbReference type="PROSITE" id="PS50888"/>
    </source>
</evidence>
<dbReference type="SUPFAM" id="SSF47459">
    <property type="entry name" value="HLH, helix-loop-helix DNA-binding domain"/>
    <property type="match status" value="1"/>
</dbReference>
<feature type="domain" description="BHLH" evidence="9">
    <location>
        <begin position="27"/>
        <end position="80"/>
    </location>
</feature>
<dbReference type="Gene3D" id="3.30.450.20">
    <property type="entry name" value="PAS domain"/>
    <property type="match status" value="2"/>
</dbReference>
<evidence type="ECO:0000313" key="10">
    <source>
        <dbReference type="EnsemblMetazoa" id="G25557.1:cds"/>
    </source>
</evidence>
<dbReference type="PROSITE" id="PS50888">
    <property type="entry name" value="BHLH"/>
    <property type="match status" value="1"/>
</dbReference>
<dbReference type="SUPFAM" id="SSF55785">
    <property type="entry name" value="PYP-like sensor domain (PAS domain)"/>
    <property type="match status" value="2"/>
</dbReference>
<dbReference type="SMART" id="SM00091">
    <property type="entry name" value="PAS"/>
    <property type="match status" value="2"/>
</dbReference>
<dbReference type="Pfam" id="PF14598">
    <property type="entry name" value="PAS_11"/>
    <property type="match status" value="1"/>
</dbReference>
<dbReference type="PRINTS" id="PR00785">
    <property type="entry name" value="NCTRNSLOCATR"/>
</dbReference>
<dbReference type="GO" id="GO:0005667">
    <property type="term" value="C:transcription regulator complex"/>
    <property type="evidence" value="ECO:0007669"/>
    <property type="project" value="InterPro"/>
</dbReference>
<dbReference type="AlphaFoldDB" id="A0A8W8KW98"/>
<dbReference type="OrthoDB" id="7788762at2759"/>
<feature type="domain" description="PAS" evidence="8">
    <location>
        <begin position="113"/>
        <end position="168"/>
    </location>
</feature>
<feature type="compositionally biased region" description="Polar residues" evidence="7">
    <location>
        <begin position="427"/>
        <end position="446"/>
    </location>
</feature>
<feature type="coiled-coil region" evidence="6">
    <location>
        <begin position="692"/>
        <end position="753"/>
    </location>
</feature>
<organism evidence="10 11">
    <name type="scientific">Magallana gigas</name>
    <name type="common">Pacific oyster</name>
    <name type="synonym">Crassostrea gigas</name>
    <dbReference type="NCBI Taxonomy" id="29159"/>
    <lineage>
        <taxon>Eukaryota</taxon>
        <taxon>Metazoa</taxon>
        <taxon>Spiralia</taxon>
        <taxon>Lophotrochozoa</taxon>
        <taxon>Mollusca</taxon>
        <taxon>Bivalvia</taxon>
        <taxon>Autobranchia</taxon>
        <taxon>Pteriomorphia</taxon>
        <taxon>Ostreida</taxon>
        <taxon>Ostreoidea</taxon>
        <taxon>Ostreidae</taxon>
        <taxon>Magallana</taxon>
    </lineage>
</organism>
<dbReference type="EnsemblMetazoa" id="G25557.1">
    <property type="protein sequence ID" value="G25557.1:cds"/>
    <property type="gene ID" value="G25557"/>
</dbReference>
<keyword evidence="6" id="KW-0175">Coiled coil</keyword>
<dbReference type="InterPro" id="IPR000014">
    <property type="entry name" value="PAS"/>
</dbReference>
<proteinExistence type="predicted"/>
<keyword evidence="1" id="KW-0677">Repeat</keyword>
<dbReference type="OMA" id="WISQHAM"/>
<dbReference type="GO" id="GO:0005634">
    <property type="term" value="C:nucleus"/>
    <property type="evidence" value="ECO:0007669"/>
    <property type="project" value="InterPro"/>
</dbReference>
<feature type="domain" description="PAS" evidence="8">
    <location>
        <begin position="272"/>
        <end position="321"/>
    </location>
</feature>
<dbReference type="InterPro" id="IPR036638">
    <property type="entry name" value="HLH_DNA-bd_sf"/>
</dbReference>
<dbReference type="GO" id="GO:0003677">
    <property type="term" value="F:DNA binding"/>
    <property type="evidence" value="ECO:0007669"/>
    <property type="project" value="UniProtKB-KW"/>
</dbReference>
<keyword evidence="5" id="KW-0539">Nucleus</keyword>
<dbReference type="Pfam" id="PF00010">
    <property type="entry name" value="HLH"/>
    <property type="match status" value="1"/>
</dbReference>
<dbReference type="InterPro" id="IPR011598">
    <property type="entry name" value="bHLH_dom"/>
</dbReference>
<dbReference type="GO" id="GO:0046983">
    <property type="term" value="F:protein dimerization activity"/>
    <property type="evidence" value="ECO:0007669"/>
    <property type="project" value="InterPro"/>
</dbReference>
<evidence type="ECO:0000256" key="3">
    <source>
        <dbReference type="ARBA" id="ARBA00023125"/>
    </source>
</evidence>